<evidence type="ECO:0000313" key="2">
    <source>
        <dbReference type="EMBL" id="KAJ3213992.1"/>
    </source>
</evidence>
<evidence type="ECO:0000256" key="1">
    <source>
        <dbReference type="SAM" id="MobiDB-lite"/>
    </source>
</evidence>
<proteinExistence type="predicted"/>
<feature type="compositionally biased region" description="Basic residues" evidence="1">
    <location>
        <begin position="32"/>
        <end position="46"/>
    </location>
</feature>
<gene>
    <name evidence="2" type="ORF">HK099_007075</name>
</gene>
<accession>A0AAD5TZF8</accession>
<sequence length="607" mass="69870">MSDLWKDRLRSRETLVTNKSEKIKNVSEQSKTSKRKRQTHKKVTSIAKKKLKTVNTKKPTRFDKNNFREKEISTEDEFWSSPPAKLRVASFKTAIAQDKLKKIDDDGCWLMTPFSKKKSNTFSIRFSTPNLESPFKRFNVSQENLQQLPNLMTNLSDDSDDDTDQNLLFSDDEFENKTPSYEDQNSNFLALNITDGLFPAKVILLIFKYLLNSSSKFDLNFLILCKSWSLLGRAALWENLQFQTVGKMKGVFNIVCKKDATRNLILNQGLSKYGRAFLYSNFSSENEKKCIKVTNASENEKRIRTETLKAVEYSNLVKSFSYSFTQPKDNKTNFPVQCFFANDLFPNLTKIVFFGSPAWLNDSLFKVISRNNSITKNLQNFQLSNPGLTKFKFISKFKNLKILILENSLINDSELDFLGKNLKSLVKLCLPLSKHISSNGIDQFLLHYPEKNCPIQFLDLNSCSNLIDNSIFEILFQKNLLKLQNLHALNLGNILGLDYTTGLKNILLNNSNNLEKDGFKLKMLNLSNLKDFDDKGFLLLLKSLGSNLDILVLRNANHLKKSEVEKNLNNFSKKLKFIDLSGCDFNFIPKVKNNTNLKFIFDFEILF</sequence>
<dbReference type="Gene3D" id="3.80.10.10">
    <property type="entry name" value="Ribonuclease Inhibitor"/>
    <property type="match status" value="1"/>
</dbReference>
<dbReference type="InterPro" id="IPR032675">
    <property type="entry name" value="LRR_dom_sf"/>
</dbReference>
<protein>
    <submittedName>
        <fullName evidence="2">Uncharacterized protein</fullName>
    </submittedName>
</protein>
<name>A0AAD5TZF8_9FUNG</name>
<feature type="compositionally biased region" description="Basic and acidic residues" evidence="1">
    <location>
        <begin position="16"/>
        <end position="25"/>
    </location>
</feature>
<dbReference type="SUPFAM" id="SSF52047">
    <property type="entry name" value="RNI-like"/>
    <property type="match status" value="1"/>
</dbReference>
<organism evidence="2 3">
    <name type="scientific">Clydaea vesicula</name>
    <dbReference type="NCBI Taxonomy" id="447962"/>
    <lineage>
        <taxon>Eukaryota</taxon>
        <taxon>Fungi</taxon>
        <taxon>Fungi incertae sedis</taxon>
        <taxon>Chytridiomycota</taxon>
        <taxon>Chytridiomycota incertae sedis</taxon>
        <taxon>Chytridiomycetes</taxon>
        <taxon>Lobulomycetales</taxon>
        <taxon>Lobulomycetaceae</taxon>
        <taxon>Clydaea</taxon>
    </lineage>
</organism>
<comment type="caution">
    <text evidence="2">The sequence shown here is derived from an EMBL/GenBank/DDBJ whole genome shotgun (WGS) entry which is preliminary data.</text>
</comment>
<keyword evidence="3" id="KW-1185">Reference proteome</keyword>
<dbReference type="AlphaFoldDB" id="A0AAD5TZF8"/>
<evidence type="ECO:0000313" key="3">
    <source>
        <dbReference type="Proteomes" id="UP001211065"/>
    </source>
</evidence>
<feature type="region of interest" description="Disordered" evidence="1">
    <location>
        <begin position="16"/>
        <end position="46"/>
    </location>
</feature>
<reference evidence="2" key="1">
    <citation type="submission" date="2020-05" db="EMBL/GenBank/DDBJ databases">
        <title>Phylogenomic resolution of chytrid fungi.</title>
        <authorList>
            <person name="Stajich J.E."/>
            <person name="Amses K."/>
            <person name="Simmons R."/>
            <person name="Seto K."/>
            <person name="Myers J."/>
            <person name="Bonds A."/>
            <person name="Quandt C.A."/>
            <person name="Barry K."/>
            <person name="Liu P."/>
            <person name="Grigoriev I."/>
            <person name="Longcore J.E."/>
            <person name="James T.Y."/>
        </authorList>
    </citation>
    <scope>NUCLEOTIDE SEQUENCE</scope>
    <source>
        <strain evidence="2">JEL0476</strain>
    </source>
</reference>
<dbReference type="Proteomes" id="UP001211065">
    <property type="component" value="Unassembled WGS sequence"/>
</dbReference>
<dbReference type="EMBL" id="JADGJW010000659">
    <property type="protein sequence ID" value="KAJ3213992.1"/>
    <property type="molecule type" value="Genomic_DNA"/>
</dbReference>